<reference evidence="1 2" key="1">
    <citation type="submission" date="2012-10" db="EMBL/GenBank/DDBJ databases">
        <authorList>
            <consortium name="Gibbon Genome Sequencing Consortium"/>
        </authorList>
    </citation>
    <scope>NUCLEOTIDE SEQUENCE [LARGE SCALE GENOMIC DNA]</scope>
</reference>
<protein>
    <submittedName>
        <fullName evidence="1">Uncharacterized protein</fullName>
    </submittedName>
</protein>
<sequence length="123" mass="12866">MSLVRTEGKISFPHSCAASSPPLALLGACPGLQKDTGLGFTSFARLEGYCPSPRGLPTGAGTLFVCPAGPGGQVKMCHTTHQGKALISREQGLVSGYQKFPRAWLVLQSTSPLGHLDQSNLNT</sequence>
<reference evidence="1" key="2">
    <citation type="submission" date="2025-08" db="UniProtKB">
        <authorList>
            <consortium name="Ensembl"/>
        </authorList>
    </citation>
    <scope>IDENTIFICATION</scope>
</reference>
<name>A0A2I3HRU9_NOMLE</name>
<accession>A0A2I3HRU9</accession>
<dbReference type="PROSITE" id="PS51257">
    <property type="entry name" value="PROKAR_LIPOPROTEIN"/>
    <property type="match status" value="1"/>
</dbReference>
<evidence type="ECO:0000313" key="2">
    <source>
        <dbReference type="Proteomes" id="UP000001073"/>
    </source>
</evidence>
<reference evidence="1" key="3">
    <citation type="submission" date="2025-09" db="UniProtKB">
        <authorList>
            <consortium name="Ensembl"/>
        </authorList>
    </citation>
    <scope>IDENTIFICATION</scope>
</reference>
<dbReference type="Proteomes" id="UP000001073">
    <property type="component" value="Chromosome 17"/>
</dbReference>
<dbReference type="GeneTree" id="ENSGT00910000147366"/>
<dbReference type="InParanoid" id="A0A2I3HRU9"/>
<dbReference type="AlphaFoldDB" id="A0A2I3HRU9"/>
<evidence type="ECO:0000313" key="1">
    <source>
        <dbReference type="Ensembl" id="ENSNLEP00000046344.1"/>
    </source>
</evidence>
<keyword evidence="2" id="KW-1185">Reference proteome</keyword>
<organism evidence="1 2">
    <name type="scientific">Nomascus leucogenys</name>
    <name type="common">Northern white-cheeked gibbon</name>
    <name type="synonym">Hylobates leucogenys</name>
    <dbReference type="NCBI Taxonomy" id="61853"/>
    <lineage>
        <taxon>Eukaryota</taxon>
        <taxon>Metazoa</taxon>
        <taxon>Chordata</taxon>
        <taxon>Craniata</taxon>
        <taxon>Vertebrata</taxon>
        <taxon>Euteleostomi</taxon>
        <taxon>Mammalia</taxon>
        <taxon>Eutheria</taxon>
        <taxon>Euarchontoglires</taxon>
        <taxon>Primates</taxon>
        <taxon>Haplorrhini</taxon>
        <taxon>Catarrhini</taxon>
        <taxon>Hylobatidae</taxon>
        <taxon>Nomascus</taxon>
    </lineage>
</organism>
<dbReference type="EMBL" id="ADFV01098227">
    <property type="status" value="NOT_ANNOTATED_CDS"/>
    <property type="molecule type" value="Genomic_DNA"/>
</dbReference>
<dbReference type="OMA" id="YQKFPRA"/>
<dbReference type="Ensembl" id="ENSNLET00000056519.1">
    <property type="protein sequence ID" value="ENSNLEP00000046344.1"/>
    <property type="gene ID" value="ENSNLEG00000033315.1"/>
</dbReference>
<proteinExistence type="predicted"/>